<protein>
    <submittedName>
        <fullName evidence="1">Uncharacterized protein</fullName>
    </submittedName>
</protein>
<evidence type="ECO:0000313" key="2">
    <source>
        <dbReference type="Proteomes" id="UP000295136"/>
    </source>
</evidence>
<comment type="caution">
    <text evidence="1">The sequence shown here is derived from an EMBL/GenBank/DDBJ whole genome shotgun (WGS) entry which is preliminary data.</text>
</comment>
<accession>A0A4R5EAG6</accession>
<proteinExistence type="predicted"/>
<keyword evidence="2" id="KW-1185">Reference proteome</keyword>
<reference evidence="1 2" key="1">
    <citation type="submission" date="2019-03" db="EMBL/GenBank/DDBJ databases">
        <title>Draft genome sequences of novel Actinobacteria.</title>
        <authorList>
            <person name="Sahin N."/>
            <person name="Ay H."/>
            <person name="Saygin H."/>
        </authorList>
    </citation>
    <scope>NUCLEOTIDE SEQUENCE [LARGE SCALE GENOMIC DNA]</scope>
    <source>
        <strain evidence="1 2">6K102</strain>
    </source>
</reference>
<name>A0A4R5EAG6_9ACTN</name>
<dbReference type="Proteomes" id="UP000295136">
    <property type="component" value="Unassembled WGS sequence"/>
</dbReference>
<organism evidence="1 2">
    <name type="scientific">Nonomuraea mesophila</name>
    <dbReference type="NCBI Taxonomy" id="2530382"/>
    <lineage>
        <taxon>Bacteria</taxon>
        <taxon>Bacillati</taxon>
        <taxon>Actinomycetota</taxon>
        <taxon>Actinomycetes</taxon>
        <taxon>Streptosporangiales</taxon>
        <taxon>Streptosporangiaceae</taxon>
        <taxon>Nonomuraea</taxon>
    </lineage>
</organism>
<evidence type="ECO:0000313" key="1">
    <source>
        <dbReference type="EMBL" id="TDE29501.1"/>
    </source>
</evidence>
<sequence>MKQRDGKQELILRGLDAGDGQTMWTRPNVPISGTAERNTLLASQGLLVGETIWSHTLGRWPLSYFVTFLDQWDGSYRVLPLPYSEFASTLVGASSGLLFVHHGLPDGGWVVAYRPEAAASPEPYELGGTSPGAWPDACELLPASDLAMLDDGYLAFPRERSLGSFTFPRPVSCDLVPSDDGGQAVTVTIDWVARSEAEATALLESEVFDLFQSRPRRPFEPGIHQIPGPGLDPTLDSALIQVGPVIAHLTVYNSPKNLRRVAPVVARNLRRHLGE</sequence>
<dbReference type="AlphaFoldDB" id="A0A4R5EAG6"/>
<dbReference type="EMBL" id="SMLD01000198">
    <property type="protein sequence ID" value="TDE29501.1"/>
    <property type="molecule type" value="Genomic_DNA"/>
</dbReference>
<dbReference type="RefSeq" id="WP_132639847.1">
    <property type="nucleotide sequence ID" value="NZ_SMLD01000198.1"/>
</dbReference>
<gene>
    <name evidence="1" type="ORF">E1295_41795</name>
</gene>